<organism evidence="2">
    <name type="scientific">Marseillevirus LCMAC201</name>
    <dbReference type="NCBI Taxonomy" id="2506605"/>
    <lineage>
        <taxon>Viruses</taxon>
        <taxon>Varidnaviria</taxon>
        <taxon>Bamfordvirae</taxon>
        <taxon>Nucleocytoviricota</taxon>
        <taxon>Megaviricetes</taxon>
        <taxon>Pimascovirales</taxon>
        <taxon>Pimascovirales incertae sedis</taxon>
        <taxon>Marseilleviridae</taxon>
    </lineage>
</organism>
<dbReference type="InterPro" id="IPR036770">
    <property type="entry name" value="Ankyrin_rpt-contain_sf"/>
</dbReference>
<sequence>MHAAINDSPNIAKLLLEKNAQVDLQSKLGKTALDLAKKYHNTNVVQLLQPQQPQQPKLPFNPQWYQSCSEDIDIISQESWLDLAKEQEPDDPVTIRFIGDPGKPEWVDCGSRENFIQMWKTAPMMVPWITNLASVKSRLLSGEPLVDDSGHGAIPAPGPKFWKITQYHYVMNPELLEEGDSNYIAEKLVNEKIRYGNKQGTFGVSEAHGQHATYIYKLKRVFTRRLSDGETTSEDDESDVESEEESDG</sequence>
<proteinExistence type="predicted"/>
<gene>
    <name evidence="2" type="ORF">LCMAC201_05760</name>
</gene>
<reference evidence="2" key="1">
    <citation type="journal article" date="2019" name="MBio">
        <title>Virus Genomes from Deep Sea Sediments Expand the Ocean Megavirome and Support Independent Origins of Viral Gigantism.</title>
        <authorList>
            <person name="Backstrom D."/>
            <person name="Yutin N."/>
            <person name="Jorgensen S.L."/>
            <person name="Dharamshi J."/>
            <person name="Homa F."/>
            <person name="Zaremba-Niedwiedzka K."/>
            <person name="Spang A."/>
            <person name="Wolf Y.I."/>
            <person name="Koonin E.V."/>
            <person name="Ettema T.J."/>
        </authorList>
    </citation>
    <scope>NUCLEOTIDE SEQUENCE</scope>
</reference>
<dbReference type="EMBL" id="MK500368">
    <property type="protein sequence ID" value="QBK87663.1"/>
    <property type="molecule type" value="Genomic_DNA"/>
</dbReference>
<accession>A0A481YWL8</accession>
<evidence type="ECO:0000313" key="2">
    <source>
        <dbReference type="EMBL" id="QBK87663.1"/>
    </source>
</evidence>
<protein>
    <submittedName>
        <fullName evidence="2">Ankyrin repeat protein</fullName>
    </submittedName>
</protein>
<dbReference type="Gene3D" id="1.25.40.20">
    <property type="entry name" value="Ankyrin repeat-containing domain"/>
    <property type="match status" value="1"/>
</dbReference>
<dbReference type="SUPFAM" id="SSF48403">
    <property type="entry name" value="Ankyrin repeat"/>
    <property type="match status" value="1"/>
</dbReference>
<dbReference type="Pfam" id="PF12796">
    <property type="entry name" value="Ank_2"/>
    <property type="match status" value="1"/>
</dbReference>
<feature type="compositionally biased region" description="Acidic residues" evidence="1">
    <location>
        <begin position="231"/>
        <end position="248"/>
    </location>
</feature>
<evidence type="ECO:0000256" key="1">
    <source>
        <dbReference type="SAM" id="MobiDB-lite"/>
    </source>
</evidence>
<name>A0A481YWL8_9VIRU</name>
<feature type="region of interest" description="Disordered" evidence="1">
    <location>
        <begin position="227"/>
        <end position="248"/>
    </location>
</feature>
<dbReference type="InterPro" id="IPR002110">
    <property type="entry name" value="Ankyrin_rpt"/>
</dbReference>